<evidence type="ECO:0000256" key="6">
    <source>
        <dbReference type="ARBA" id="ARBA00023136"/>
    </source>
</evidence>
<feature type="transmembrane region" description="Helical" evidence="7">
    <location>
        <begin position="16"/>
        <end position="34"/>
    </location>
</feature>
<dbReference type="FunFam" id="1.10.3720.10:FF:000003">
    <property type="entry name" value="Aliphatic sulfonate ABC transporter permease"/>
    <property type="match status" value="1"/>
</dbReference>
<name>A0A8S0Y2F5_9FIRM</name>
<keyword evidence="3" id="KW-1003">Cell membrane</keyword>
<comment type="similarity">
    <text evidence="7">Belongs to the binding-protein-dependent transport system permease family.</text>
</comment>
<dbReference type="Pfam" id="PF00528">
    <property type="entry name" value="BPD_transp_1"/>
    <property type="match status" value="1"/>
</dbReference>
<dbReference type="AlphaFoldDB" id="A0A8S0Y2F5"/>
<evidence type="ECO:0000256" key="7">
    <source>
        <dbReference type="RuleBase" id="RU363032"/>
    </source>
</evidence>
<keyword evidence="6 7" id="KW-0472">Membrane</keyword>
<dbReference type="EMBL" id="LR746496">
    <property type="protein sequence ID" value="CAA7600745.1"/>
    <property type="molecule type" value="Genomic_DNA"/>
</dbReference>
<evidence type="ECO:0000256" key="3">
    <source>
        <dbReference type="ARBA" id="ARBA00022475"/>
    </source>
</evidence>
<dbReference type="InterPro" id="IPR035906">
    <property type="entry name" value="MetI-like_sf"/>
</dbReference>
<organism evidence="9">
    <name type="scientific">Acididesulfobacillus acetoxydans</name>
    <dbReference type="NCBI Taxonomy" id="1561005"/>
    <lineage>
        <taxon>Bacteria</taxon>
        <taxon>Bacillati</taxon>
        <taxon>Bacillota</taxon>
        <taxon>Clostridia</taxon>
        <taxon>Eubacteriales</taxon>
        <taxon>Peptococcaceae</taxon>
        <taxon>Acididesulfobacillus</taxon>
    </lineage>
</organism>
<dbReference type="EMBL" id="CDGJ01000075">
    <property type="protein sequence ID" value="CEJ07985.1"/>
    <property type="molecule type" value="Genomic_DNA"/>
</dbReference>
<dbReference type="PROSITE" id="PS50928">
    <property type="entry name" value="ABC_TM1"/>
    <property type="match status" value="1"/>
</dbReference>
<dbReference type="GO" id="GO:0042918">
    <property type="term" value="P:alkanesulfonate transmembrane transport"/>
    <property type="evidence" value="ECO:0007669"/>
    <property type="project" value="UniProtKB-ARBA"/>
</dbReference>
<dbReference type="Proteomes" id="UP000836597">
    <property type="component" value="Chromosome"/>
</dbReference>
<feature type="transmembrane region" description="Helical" evidence="7">
    <location>
        <begin position="173"/>
        <end position="203"/>
    </location>
</feature>
<keyword evidence="5 7" id="KW-1133">Transmembrane helix</keyword>
<evidence type="ECO:0000256" key="2">
    <source>
        <dbReference type="ARBA" id="ARBA00022448"/>
    </source>
</evidence>
<reference evidence="10" key="1">
    <citation type="submission" date="2014-11" db="EMBL/GenBank/DDBJ databases">
        <authorList>
            <person name="Hornung B.V."/>
        </authorList>
    </citation>
    <scope>NUCLEOTIDE SEQUENCE</scope>
    <source>
        <strain evidence="10">INE</strain>
    </source>
</reference>
<dbReference type="GO" id="GO:0005886">
    <property type="term" value="C:plasma membrane"/>
    <property type="evidence" value="ECO:0007669"/>
    <property type="project" value="UniProtKB-SubCell"/>
</dbReference>
<dbReference type="PANTHER" id="PTHR30151:SF0">
    <property type="entry name" value="ABC TRANSPORTER PERMEASE PROTEIN MJ0413-RELATED"/>
    <property type="match status" value="1"/>
</dbReference>
<dbReference type="Proteomes" id="UP001071230">
    <property type="component" value="Unassembled WGS sequence"/>
</dbReference>
<dbReference type="KEGG" id="aacx:DEACI_1398"/>
<feature type="domain" description="ABC transmembrane type-1" evidence="8">
    <location>
        <begin position="67"/>
        <end position="247"/>
    </location>
</feature>
<evidence type="ECO:0000313" key="9">
    <source>
        <dbReference type="EMBL" id="CAA7600745.1"/>
    </source>
</evidence>
<sequence>MRKQGKLTDLMSHVPNWVWLLISLVMGFMVWQLLADTPKTSIVFASPKEIVLAFIKEEKLHTIWTNIGISLFRVLAGFAIGFVVAIPIAFLMGWYKIFRNLVEPWIQFIRNIPPIAYIPLIIAGVGVGERAKVTVIFIATFLVMVVSIYQGVRNVDETLIKAAKILGANNRVIFLKVVVPASIPFILVGVRLGLAAALTTLVAAEMTGASSGLGMMVWSAGQYFDMPVVLLGIIIIGIIGLIFEEIVKFLERRLTGWQETHVA</sequence>
<protein>
    <submittedName>
        <fullName evidence="9">Binding-protein-dependent transport system inner membrane component</fullName>
    </submittedName>
    <submittedName>
        <fullName evidence="10">Taurine ABC transporter, permease protein</fullName>
    </submittedName>
</protein>
<reference evidence="9" key="2">
    <citation type="submission" date="2020-01" db="EMBL/GenBank/DDBJ databases">
        <authorList>
            <person name="Hornung B."/>
        </authorList>
    </citation>
    <scope>NUCLEOTIDE SEQUENCE</scope>
    <source>
        <strain evidence="9">PacBioINE</strain>
    </source>
</reference>
<evidence type="ECO:0000313" key="11">
    <source>
        <dbReference type="Proteomes" id="UP001071230"/>
    </source>
</evidence>
<evidence type="ECO:0000259" key="8">
    <source>
        <dbReference type="PROSITE" id="PS50928"/>
    </source>
</evidence>
<keyword evidence="4 7" id="KW-0812">Transmembrane</keyword>
<dbReference type="Gene3D" id="1.10.3720.10">
    <property type="entry name" value="MetI-like"/>
    <property type="match status" value="1"/>
</dbReference>
<evidence type="ECO:0000256" key="5">
    <source>
        <dbReference type="ARBA" id="ARBA00022989"/>
    </source>
</evidence>
<feature type="transmembrane region" description="Helical" evidence="7">
    <location>
        <begin position="74"/>
        <end position="95"/>
    </location>
</feature>
<feature type="transmembrane region" description="Helical" evidence="7">
    <location>
        <begin position="107"/>
        <end position="127"/>
    </location>
</feature>
<gene>
    <name evidence="9" type="ORF">DEACI_1398</name>
    <name evidence="10" type="ORF">DEACI_2460</name>
</gene>
<comment type="subcellular location">
    <subcellularLocation>
        <location evidence="1 7">Cell membrane</location>
        <topology evidence="1 7">Multi-pass membrane protein</topology>
    </subcellularLocation>
</comment>
<dbReference type="PANTHER" id="PTHR30151">
    <property type="entry name" value="ALKANE SULFONATE ABC TRANSPORTER-RELATED, MEMBRANE SUBUNIT"/>
    <property type="match status" value="1"/>
</dbReference>
<feature type="transmembrane region" description="Helical" evidence="7">
    <location>
        <begin position="133"/>
        <end position="152"/>
    </location>
</feature>
<feature type="transmembrane region" description="Helical" evidence="7">
    <location>
        <begin position="223"/>
        <end position="243"/>
    </location>
</feature>
<accession>A0A8S0Y2F5</accession>
<evidence type="ECO:0000313" key="10">
    <source>
        <dbReference type="EMBL" id="CEJ07985.1"/>
    </source>
</evidence>
<keyword evidence="11" id="KW-1185">Reference proteome</keyword>
<dbReference type="CDD" id="cd06261">
    <property type="entry name" value="TM_PBP2"/>
    <property type="match status" value="1"/>
</dbReference>
<dbReference type="InterPro" id="IPR000515">
    <property type="entry name" value="MetI-like"/>
</dbReference>
<evidence type="ECO:0000256" key="4">
    <source>
        <dbReference type="ARBA" id="ARBA00022692"/>
    </source>
</evidence>
<proteinExistence type="inferred from homology"/>
<keyword evidence="2 7" id="KW-0813">Transport</keyword>
<dbReference type="SUPFAM" id="SSF161098">
    <property type="entry name" value="MetI-like"/>
    <property type="match status" value="1"/>
</dbReference>
<evidence type="ECO:0000256" key="1">
    <source>
        <dbReference type="ARBA" id="ARBA00004651"/>
    </source>
</evidence>
<dbReference type="RefSeq" id="WP_240984369.1">
    <property type="nucleotide sequence ID" value="NZ_CDGJ01000075.1"/>
</dbReference>